<accession>A0A316AYS6</accession>
<dbReference type="Pfam" id="PF01970">
    <property type="entry name" value="TctA"/>
    <property type="match status" value="1"/>
</dbReference>
<feature type="domain" description="DUF112" evidence="3">
    <location>
        <begin position="20"/>
        <end position="437"/>
    </location>
</feature>
<organism evidence="4 5">
    <name type="scientific">Quadrisphaera granulorum</name>
    <dbReference type="NCBI Taxonomy" id="317664"/>
    <lineage>
        <taxon>Bacteria</taxon>
        <taxon>Bacillati</taxon>
        <taxon>Actinomycetota</taxon>
        <taxon>Actinomycetes</taxon>
        <taxon>Kineosporiales</taxon>
        <taxon>Kineosporiaceae</taxon>
        <taxon>Quadrisphaera</taxon>
    </lineage>
</organism>
<dbReference type="InterPro" id="IPR002823">
    <property type="entry name" value="DUF112_TM"/>
</dbReference>
<feature type="transmembrane region" description="Helical" evidence="2">
    <location>
        <begin position="356"/>
        <end position="377"/>
    </location>
</feature>
<evidence type="ECO:0000259" key="3">
    <source>
        <dbReference type="Pfam" id="PF01970"/>
    </source>
</evidence>
<name>A0A316AYS6_9ACTN</name>
<proteinExistence type="predicted"/>
<feature type="transmembrane region" description="Helical" evidence="2">
    <location>
        <begin position="463"/>
        <end position="487"/>
    </location>
</feature>
<feature type="region of interest" description="Disordered" evidence="1">
    <location>
        <begin position="506"/>
        <end position="533"/>
    </location>
</feature>
<keyword evidence="2" id="KW-1133">Transmembrane helix</keyword>
<keyword evidence="5" id="KW-1185">Reference proteome</keyword>
<reference evidence="4 5" key="1">
    <citation type="submission" date="2018-03" db="EMBL/GenBank/DDBJ databases">
        <title>Genomic Encyclopedia of Archaeal and Bacterial Type Strains, Phase II (KMG-II): from individual species to whole genera.</title>
        <authorList>
            <person name="Goeker M."/>
        </authorList>
    </citation>
    <scope>NUCLEOTIDE SEQUENCE [LARGE SCALE GENOMIC DNA]</scope>
    <source>
        <strain evidence="4 5">DSM 44889</strain>
    </source>
</reference>
<evidence type="ECO:0000313" key="4">
    <source>
        <dbReference type="EMBL" id="PWJ55377.1"/>
    </source>
</evidence>
<dbReference type="OrthoDB" id="9781349at2"/>
<keyword evidence="2" id="KW-0812">Transmembrane</keyword>
<dbReference type="PANTHER" id="PTHR35342:SF5">
    <property type="entry name" value="TRICARBOXYLIC TRANSPORT PROTEIN"/>
    <property type="match status" value="1"/>
</dbReference>
<dbReference type="EMBL" id="QGDQ01000003">
    <property type="protein sequence ID" value="PWJ55377.1"/>
    <property type="molecule type" value="Genomic_DNA"/>
</dbReference>
<feature type="transmembrane region" description="Helical" evidence="2">
    <location>
        <begin position="413"/>
        <end position="442"/>
    </location>
</feature>
<dbReference type="PANTHER" id="PTHR35342">
    <property type="entry name" value="TRICARBOXYLIC TRANSPORT PROTEIN"/>
    <property type="match status" value="1"/>
</dbReference>
<feature type="transmembrane region" description="Helical" evidence="2">
    <location>
        <begin position="147"/>
        <end position="163"/>
    </location>
</feature>
<sequence>MGDVGALLAGFETALQPQYLLFAVIGVLLGTAVGVLPGIGPAMTLALLLPLTYSLDPTAAFIMFAGIYYGGMYGGSTTSILLNTPGESASIITALEGNKMAKAGRGAAALATAALGSFVAGTIATVALSLVAPTVAKLAVQLGPPDYVALAVLAFLTVAAMLGSSPARGISSLALGLFISVIGTDSLTGQQRFTLGLPTLGDGIDIVIVAVGFFAVGEALHVASRLRRGPIPLVPITGKWFTKQDFRRSWKPWLRGTVIGFPIGTIPAGGAELGTFLSYATERKLSQHKEQFGHGAIEGVAGPEAANNASAAGVLVPLLTLGLPTGATAAIMLAAFQSYGIQPGPTLFTEQSDLVWALIASLYIGNVLLLVLNLPLVGVWVKVLRLPRPYLYAGILTFAALGVYAVGASVEDLVLLFILGGIGWAMRSFGFPVAPAIVGLILGPIAEEQLRRTLAISQGDPTALVTSPFAAVVYCLVVVAFVGSQWLKRRQARLDAAVFAVAQASTTPGGPTAPVDDSRLASTARASSKEDGQ</sequence>
<dbReference type="RefSeq" id="WP_109773016.1">
    <property type="nucleotide sequence ID" value="NZ_QGDQ01000003.1"/>
</dbReference>
<dbReference type="Proteomes" id="UP000245469">
    <property type="component" value="Unassembled WGS sequence"/>
</dbReference>
<dbReference type="AlphaFoldDB" id="A0A316AYS6"/>
<feature type="transmembrane region" description="Helical" evidence="2">
    <location>
        <begin position="389"/>
        <end position="407"/>
    </location>
</feature>
<evidence type="ECO:0000313" key="5">
    <source>
        <dbReference type="Proteomes" id="UP000245469"/>
    </source>
</evidence>
<feature type="transmembrane region" description="Helical" evidence="2">
    <location>
        <begin position="200"/>
        <end position="220"/>
    </location>
</feature>
<protein>
    <submittedName>
        <fullName evidence="4">Putative tricarboxylic transport membrane protein</fullName>
    </submittedName>
</protein>
<feature type="transmembrane region" description="Helical" evidence="2">
    <location>
        <begin position="19"/>
        <end position="39"/>
    </location>
</feature>
<feature type="transmembrane region" description="Helical" evidence="2">
    <location>
        <begin position="103"/>
        <end position="127"/>
    </location>
</feature>
<evidence type="ECO:0000256" key="2">
    <source>
        <dbReference type="SAM" id="Phobius"/>
    </source>
</evidence>
<keyword evidence="2" id="KW-0472">Membrane</keyword>
<feature type="transmembrane region" description="Helical" evidence="2">
    <location>
        <begin position="314"/>
        <end position="336"/>
    </location>
</feature>
<comment type="caution">
    <text evidence="4">The sequence shown here is derived from an EMBL/GenBank/DDBJ whole genome shotgun (WGS) entry which is preliminary data.</text>
</comment>
<evidence type="ECO:0000256" key="1">
    <source>
        <dbReference type="SAM" id="MobiDB-lite"/>
    </source>
</evidence>
<feature type="transmembrane region" description="Helical" evidence="2">
    <location>
        <begin position="170"/>
        <end position="188"/>
    </location>
</feature>
<feature type="transmembrane region" description="Helical" evidence="2">
    <location>
        <begin position="59"/>
        <end position="82"/>
    </location>
</feature>
<gene>
    <name evidence="4" type="ORF">BXY45_10347</name>
</gene>